<evidence type="ECO:0000313" key="1">
    <source>
        <dbReference type="EMBL" id="SMP25010.1"/>
    </source>
</evidence>
<gene>
    <name evidence="1" type="ORF">SAMN06265361_10510</name>
</gene>
<dbReference type="RefSeq" id="WP_284724433.1">
    <property type="nucleotide sequence ID" value="NZ_FXTU01000005.1"/>
</dbReference>
<organism evidence="1 2">
    <name type="scientific">Laceyella tengchongensis</name>
    <dbReference type="NCBI Taxonomy" id="574699"/>
    <lineage>
        <taxon>Bacteria</taxon>
        <taxon>Bacillati</taxon>
        <taxon>Bacillota</taxon>
        <taxon>Bacilli</taxon>
        <taxon>Bacillales</taxon>
        <taxon>Thermoactinomycetaceae</taxon>
        <taxon>Laceyella</taxon>
    </lineage>
</organism>
<sequence length="297" mass="32395">MPATLKSFPWDSQASLEADWRDLMKFFRSPGVIARGSIMDTKDSDLSVTAGTGLHIRISNGYAYIQGHLFKHSGSDYLMSISPNNTGANRTDTVVLRADFTANTIIYAILENSTTLTQTATIWEIPLAQLTIPNGATDASQFIIKDLREFTIPYALAPSTKRVSTATQVLTSSGNYTTLSIETTSWYTTTSMMDQSDLSRIIAPQDGFFFIYGRVQFVGGAAASRRGVRLLHNGFYIVAVNQVYTNGSALDLSCTGIAKMAKGDFIQIQGMQDSGSNMTINLVEAAATWMAPINIVY</sequence>
<proteinExistence type="predicted"/>
<protein>
    <recommendedName>
        <fullName evidence="3">Minor tail protein</fullName>
    </recommendedName>
</protein>
<dbReference type="AlphaFoldDB" id="A0AA45WQH8"/>
<keyword evidence="2" id="KW-1185">Reference proteome</keyword>
<evidence type="ECO:0000313" key="2">
    <source>
        <dbReference type="Proteomes" id="UP001157946"/>
    </source>
</evidence>
<comment type="caution">
    <text evidence="1">The sequence shown here is derived from an EMBL/GenBank/DDBJ whole genome shotgun (WGS) entry which is preliminary data.</text>
</comment>
<evidence type="ECO:0008006" key="3">
    <source>
        <dbReference type="Google" id="ProtNLM"/>
    </source>
</evidence>
<dbReference type="EMBL" id="FXTU01000005">
    <property type="protein sequence ID" value="SMP25010.1"/>
    <property type="molecule type" value="Genomic_DNA"/>
</dbReference>
<dbReference type="InterPro" id="IPR008983">
    <property type="entry name" value="Tumour_necrosis_fac-like_dom"/>
</dbReference>
<name>A0AA45WQH8_9BACL</name>
<dbReference type="SUPFAM" id="SSF49842">
    <property type="entry name" value="TNF-like"/>
    <property type="match status" value="1"/>
</dbReference>
<accession>A0AA45WQH8</accession>
<dbReference type="Proteomes" id="UP001157946">
    <property type="component" value="Unassembled WGS sequence"/>
</dbReference>
<reference evidence="1" key="1">
    <citation type="submission" date="2017-05" db="EMBL/GenBank/DDBJ databases">
        <authorList>
            <person name="Varghese N."/>
            <person name="Submissions S."/>
        </authorList>
    </citation>
    <scope>NUCLEOTIDE SEQUENCE</scope>
    <source>
        <strain evidence="1">DSM 45262</strain>
    </source>
</reference>